<proteinExistence type="predicted"/>
<keyword evidence="2" id="KW-1133">Transmembrane helix</keyword>
<sequence>MSEAETEYFMPDLASPMSTPGRGLVPFSTGSKTLGIDWRYGAQGTSLLVNAAEESRRSGNSTSSSNFERSTYITGLQNLLNGLPPDLREAEMATLQHAIPPAVVSKIVQENSPAKDNRPDTRQHKDKDIYRENSLHKFLFWFFCFIDGWVWFIWPKLLCFYVRMKQISQDHGQEVAGSLGRGALSVAGAIVFVVNQEPVMEGAQAISKWTYEGVRGAVTDFVAMKVAERSRSKKDDREEEDGKREEVKLS</sequence>
<name>A0AAN6P0Q6_9PEZI</name>
<keyword evidence="2" id="KW-0812">Transmembrane</keyword>
<feature type="transmembrane region" description="Helical" evidence="2">
    <location>
        <begin position="138"/>
        <end position="162"/>
    </location>
</feature>
<dbReference type="AlphaFoldDB" id="A0AAN6P0Q6"/>
<keyword evidence="2" id="KW-0472">Membrane</keyword>
<accession>A0AAN6P0Q6</accession>
<dbReference type="Proteomes" id="UP001303222">
    <property type="component" value="Unassembled WGS sequence"/>
</dbReference>
<feature type="region of interest" description="Disordered" evidence="1">
    <location>
        <begin position="228"/>
        <end position="250"/>
    </location>
</feature>
<comment type="caution">
    <text evidence="3">The sequence shown here is derived from an EMBL/GenBank/DDBJ whole genome shotgun (WGS) entry which is preliminary data.</text>
</comment>
<organism evidence="3 4">
    <name type="scientific">Pseudoneurospora amorphoporcata</name>
    <dbReference type="NCBI Taxonomy" id="241081"/>
    <lineage>
        <taxon>Eukaryota</taxon>
        <taxon>Fungi</taxon>
        <taxon>Dikarya</taxon>
        <taxon>Ascomycota</taxon>
        <taxon>Pezizomycotina</taxon>
        <taxon>Sordariomycetes</taxon>
        <taxon>Sordariomycetidae</taxon>
        <taxon>Sordariales</taxon>
        <taxon>Sordariaceae</taxon>
        <taxon>Pseudoneurospora</taxon>
    </lineage>
</organism>
<evidence type="ECO:0000313" key="4">
    <source>
        <dbReference type="Proteomes" id="UP001303222"/>
    </source>
</evidence>
<evidence type="ECO:0000256" key="1">
    <source>
        <dbReference type="SAM" id="MobiDB-lite"/>
    </source>
</evidence>
<reference evidence="3" key="2">
    <citation type="submission" date="2023-06" db="EMBL/GenBank/DDBJ databases">
        <authorList>
            <consortium name="Lawrence Berkeley National Laboratory"/>
            <person name="Mondo S.J."/>
            <person name="Hensen N."/>
            <person name="Bonometti L."/>
            <person name="Westerberg I."/>
            <person name="Brannstrom I.O."/>
            <person name="Guillou S."/>
            <person name="Cros-Aarteil S."/>
            <person name="Calhoun S."/>
            <person name="Haridas S."/>
            <person name="Kuo A."/>
            <person name="Pangilinan J."/>
            <person name="Riley R."/>
            <person name="Labutti K."/>
            <person name="Andreopoulos B."/>
            <person name="Lipzen A."/>
            <person name="Chen C."/>
            <person name="Yanf M."/>
            <person name="Daum C."/>
            <person name="Ng V."/>
            <person name="Clum A."/>
            <person name="Steindorff A."/>
            <person name="Ohm R."/>
            <person name="Martin F."/>
            <person name="Silar P."/>
            <person name="Natvig D."/>
            <person name="Lalanne C."/>
            <person name="Gautier V."/>
            <person name="Ament-Velasquez S.L."/>
            <person name="Kruys A."/>
            <person name="Hutchinson M.I."/>
            <person name="Powell A.J."/>
            <person name="Barry K."/>
            <person name="Miller A.N."/>
            <person name="Grigoriev I.V."/>
            <person name="Debuchy R."/>
            <person name="Gladieux P."/>
            <person name="Thoren M.H."/>
            <person name="Johannesson H."/>
        </authorList>
    </citation>
    <scope>NUCLEOTIDE SEQUENCE</scope>
    <source>
        <strain evidence="3">CBS 626.80</strain>
    </source>
</reference>
<evidence type="ECO:0000313" key="3">
    <source>
        <dbReference type="EMBL" id="KAK3954598.1"/>
    </source>
</evidence>
<reference evidence="3" key="1">
    <citation type="journal article" date="2023" name="Mol. Phylogenet. Evol.">
        <title>Genome-scale phylogeny and comparative genomics of the fungal order Sordariales.</title>
        <authorList>
            <person name="Hensen N."/>
            <person name="Bonometti L."/>
            <person name="Westerberg I."/>
            <person name="Brannstrom I.O."/>
            <person name="Guillou S."/>
            <person name="Cros-Aarteil S."/>
            <person name="Calhoun S."/>
            <person name="Haridas S."/>
            <person name="Kuo A."/>
            <person name="Mondo S."/>
            <person name="Pangilinan J."/>
            <person name="Riley R."/>
            <person name="LaButti K."/>
            <person name="Andreopoulos B."/>
            <person name="Lipzen A."/>
            <person name="Chen C."/>
            <person name="Yan M."/>
            <person name="Daum C."/>
            <person name="Ng V."/>
            <person name="Clum A."/>
            <person name="Steindorff A."/>
            <person name="Ohm R.A."/>
            <person name="Martin F."/>
            <person name="Silar P."/>
            <person name="Natvig D.O."/>
            <person name="Lalanne C."/>
            <person name="Gautier V."/>
            <person name="Ament-Velasquez S.L."/>
            <person name="Kruys A."/>
            <person name="Hutchinson M.I."/>
            <person name="Powell A.J."/>
            <person name="Barry K."/>
            <person name="Miller A.N."/>
            <person name="Grigoriev I.V."/>
            <person name="Debuchy R."/>
            <person name="Gladieux P."/>
            <person name="Hiltunen Thoren M."/>
            <person name="Johannesson H."/>
        </authorList>
    </citation>
    <scope>NUCLEOTIDE SEQUENCE</scope>
    <source>
        <strain evidence="3">CBS 626.80</strain>
    </source>
</reference>
<evidence type="ECO:0000256" key="2">
    <source>
        <dbReference type="SAM" id="Phobius"/>
    </source>
</evidence>
<dbReference type="EMBL" id="MU859087">
    <property type="protein sequence ID" value="KAK3954598.1"/>
    <property type="molecule type" value="Genomic_DNA"/>
</dbReference>
<keyword evidence="4" id="KW-1185">Reference proteome</keyword>
<protein>
    <submittedName>
        <fullName evidence="3">Uncharacterized protein</fullName>
    </submittedName>
</protein>
<gene>
    <name evidence="3" type="ORF">QBC32DRAFT_335720</name>
</gene>